<feature type="binding site" evidence="3">
    <location>
        <begin position="550"/>
        <end position="557"/>
    </location>
    <ligand>
        <name>ATP</name>
        <dbReference type="ChEBI" id="CHEBI:30616"/>
    </ligand>
</feature>
<feature type="compositionally biased region" description="Polar residues" evidence="5">
    <location>
        <begin position="965"/>
        <end position="974"/>
    </location>
</feature>
<gene>
    <name evidence="7" type="ORF">H310_09172</name>
</gene>
<dbReference type="Pfam" id="PF00225">
    <property type="entry name" value="Kinesin"/>
    <property type="match status" value="1"/>
</dbReference>
<comment type="similarity">
    <text evidence="3">Belongs to the TRAFAC class myosin-kinesin ATPase superfamily. Kinesin family.</text>
</comment>
<dbReference type="PRINTS" id="PR00380">
    <property type="entry name" value="KINESINHEAVY"/>
</dbReference>
<dbReference type="PANTHER" id="PTHR47972">
    <property type="entry name" value="KINESIN-LIKE PROTEIN KLP-3"/>
    <property type="match status" value="1"/>
</dbReference>
<feature type="domain" description="Kinesin motor" evidence="6">
    <location>
        <begin position="461"/>
        <end position="796"/>
    </location>
</feature>
<dbReference type="RefSeq" id="XP_008873385.1">
    <property type="nucleotide sequence ID" value="XM_008875163.1"/>
</dbReference>
<keyword evidence="1 3" id="KW-0547">Nucleotide-binding</keyword>
<name>A0A024TV24_9STRA</name>
<dbReference type="InterPro" id="IPR019821">
    <property type="entry name" value="Kinesin_motor_CS"/>
</dbReference>
<keyword evidence="4" id="KW-0175">Coiled coil</keyword>
<dbReference type="GO" id="GO:0005524">
    <property type="term" value="F:ATP binding"/>
    <property type="evidence" value="ECO:0007669"/>
    <property type="project" value="UniProtKB-UniRule"/>
</dbReference>
<dbReference type="Gene3D" id="3.40.850.10">
    <property type="entry name" value="Kinesin motor domain"/>
    <property type="match status" value="1"/>
</dbReference>
<feature type="coiled-coil region" evidence="4">
    <location>
        <begin position="5"/>
        <end position="148"/>
    </location>
</feature>
<feature type="coiled-coil region" evidence="4">
    <location>
        <begin position="820"/>
        <end position="904"/>
    </location>
</feature>
<dbReference type="VEuPathDB" id="FungiDB:H310_09172"/>
<evidence type="ECO:0000256" key="5">
    <source>
        <dbReference type="SAM" id="MobiDB-lite"/>
    </source>
</evidence>
<feature type="region of interest" description="Disordered" evidence="5">
    <location>
        <begin position="406"/>
        <end position="434"/>
    </location>
</feature>
<dbReference type="eggNOG" id="KOG0239">
    <property type="taxonomic scope" value="Eukaryota"/>
</dbReference>
<dbReference type="GO" id="GO:0015630">
    <property type="term" value="C:microtubule cytoskeleton"/>
    <property type="evidence" value="ECO:0007669"/>
    <property type="project" value="TreeGrafter"/>
</dbReference>
<evidence type="ECO:0000256" key="2">
    <source>
        <dbReference type="ARBA" id="ARBA00022840"/>
    </source>
</evidence>
<dbReference type="PANTHER" id="PTHR47972:SF28">
    <property type="entry name" value="KINESIN-LIKE PROTEIN KLP-3"/>
    <property type="match status" value="1"/>
</dbReference>
<feature type="region of interest" description="Disordered" evidence="5">
    <location>
        <begin position="1060"/>
        <end position="1106"/>
    </location>
</feature>
<dbReference type="SMART" id="SM00129">
    <property type="entry name" value="KISc"/>
    <property type="match status" value="1"/>
</dbReference>
<dbReference type="AlphaFoldDB" id="A0A024TV24"/>
<dbReference type="EMBL" id="KI913971">
    <property type="protein sequence ID" value="ETV97825.1"/>
    <property type="molecule type" value="Genomic_DNA"/>
</dbReference>
<dbReference type="PROSITE" id="PS00411">
    <property type="entry name" value="KINESIN_MOTOR_1"/>
    <property type="match status" value="1"/>
</dbReference>
<dbReference type="GO" id="GO:0003777">
    <property type="term" value="F:microtubule motor activity"/>
    <property type="evidence" value="ECO:0007669"/>
    <property type="project" value="InterPro"/>
</dbReference>
<evidence type="ECO:0000313" key="7">
    <source>
        <dbReference type="EMBL" id="ETV97824.1"/>
    </source>
</evidence>
<dbReference type="InterPro" id="IPR036961">
    <property type="entry name" value="Kinesin_motor_dom_sf"/>
</dbReference>
<protein>
    <recommendedName>
        <fullName evidence="6">Kinesin motor domain-containing protein</fullName>
    </recommendedName>
</protein>
<sequence length="1106" mass="125424">MEEELAAAKRELDEVKEELLLKTDEYNELVTASSMIEAELEKDLRVVEQKAEKWRQQAQRFEDEVRDARKKMVVHFRESATLQRELDRTKEKLQILSQDKARWETELDHLTTQVRILEASNEDLKHQLERAHEDKVFLQHDYAEIEKEHELTSERYRSEILDLKSELFAVKVKVAEPPPRPLTDELTERDSLRLSLLSNLIDDNPFRPSLSLERDMEENEKHIQILQDELRELGNRLQEEEDRRGQLEAQLVYMQDRQAHMEAMEAEINDMSEELIQKAEQVRRAENEITCLQTNLSFTLASVEAMLSSTKEQHEVELEALRVKLEESRSMASSQESSFRELSMLRAEYSQLEASHGQAKVQLEMERSKFAQVSAELQESKGATEAVQQELDELRKQFEELQDQHQVVMSAQPSQPPQPPSTTATGRTPSMEGHHDMAQKYLLERKRNAMLLSRLQNVTGNMQVLCRVRPLLARDPTHKGPDMAVDVLNLTDVASMEMKADHVDMDAPWRVFTFDRVLSPQCSQTDVFREVEPIAQAVIDGFKACIFAYGQTGSGKTYTMEGTPSQPGLNFRLMSHMFDSMALRGTIVDHPKAMASFEAESDRPVFHLQLGVFEIYNETIRDLLNVNQVLDIRTDEFGDIGVPGLHMETVFHPAHALDILAQAQKNRSSCATNVHNNSSRSHSVVLVQMRSNAGQRGTLYLVDLAGSERVKVSGDHALKETAAINKSLAALGDVMEALDKKLSHVPYRNSKLTYALQDVLGSSQCKTVMILNVAPGFTTASETYRSMQFAERARRIVFAPNGIKPRQRGLLTGKQAFTEIKSLKSQVAAANTKLMQMNQTIVTMKRDHKNEQDKLASLLEQKTKALDDAKGVVQTLRTANNELLEKLKHEKELRQQELVQAEQEVKQRRQLQSKTKVSVAHKESLEKLLFERESEVIKLRQSLNDARRRSQNSLIPRLSLEATQPLQSSATATPLKTVKSLTAEEPVSSSASETEQESESSDKQGPCRVPQRVLRRTTYPQTRNSSDDPPPVDCNALPKRKAVSAIRVSSAVAAIEGALRKPVSSTVEARSKIPRRTFGTTRSSPREDNQVSNGNKQSPPLKRMWK</sequence>
<evidence type="ECO:0000259" key="6">
    <source>
        <dbReference type="PROSITE" id="PS50067"/>
    </source>
</evidence>
<evidence type="ECO:0000256" key="1">
    <source>
        <dbReference type="ARBA" id="ARBA00022741"/>
    </source>
</evidence>
<dbReference type="GO" id="GO:0007018">
    <property type="term" value="P:microtubule-based movement"/>
    <property type="evidence" value="ECO:0007669"/>
    <property type="project" value="InterPro"/>
</dbReference>
<proteinExistence type="inferred from homology"/>
<dbReference type="GO" id="GO:0008017">
    <property type="term" value="F:microtubule binding"/>
    <property type="evidence" value="ECO:0007669"/>
    <property type="project" value="InterPro"/>
</dbReference>
<dbReference type="EMBL" id="KI913971">
    <property type="protein sequence ID" value="ETV97824.1"/>
    <property type="molecule type" value="Genomic_DNA"/>
</dbReference>
<reference evidence="7" key="1">
    <citation type="submission" date="2013-12" db="EMBL/GenBank/DDBJ databases">
        <title>The Genome Sequence of Aphanomyces invadans NJM9701.</title>
        <authorList>
            <consortium name="The Broad Institute Genomics Platform"/>
            <person name="Russ C."/>
            <person name="Tyler B."/>
            <person name="van West P."/>
            <person name="Dieguez-Uribeondo J."/>
            <person name="Young S.K."/>
            <person name="Zeng Q."/>
            <person name="Gargeya S."/>
            <person name="Fitzgerald M."/>
            <person name="Abouelleil A."/>
            <person name="Alvarado L."/>
            <person name="Chapman S.B."/>
            <person name="Gainer-Dewar J."/>
            <person name="Goldberg J."/>
            <person name="Griggs A."/>
            <person name="Gujja S."/>
            <person name="Hansen M."/>
            <person name="Howarth C."/>
            <person name="Imamovic A."/>
            <person name="Ireland A."/>
            <person name="Larimer J."/>
            <person name="McCowan C."/>
            <person name="Murphy C."/>
            <person name="Pearson M."/>
            <person name="Poon T.W."/>
            <person name="Priest M."/>
            <person name="Roberts A."/>
            <person name="Saif S."/>
            <person name="Shea T."/>
            <person name="Sykes S."/>
            <person name="Wortman J."/>
            <person name="Nusbaum C."/>
            <person name="Birren B."/>
        </authorList>
    </citation>
    <scope>NUCLEOTIDE SEQUENCE [LARGE SCALE GENOMIC DNA]</scope>
    <source>
        <strain evidence="7">NJM9701</strain>
    </source>
</reference>
<keyword evidence="3" id="KW-0505">Motor protein</keyword>
<keyword evidence="2 3" id="KW-0067">ATP-binding</keyword>
<dbReference type="InterPro" id="IPR001752">
    <property type="entry name" value="Kinesin_motor_dom"/>
</dbReference>
<organism evidence="7">
    <name type="scientific">Aphanomyces invadans</name>
    <dbReference type="NCBI Taxonomy" id="157072"/>
    <lineage>
        <taxon>Eukaryota</taxon>
        <taxon>Sar</taxon>
        <taxon>Stramenopiles</taxon>
        <taxon>Oomycota</taxon>
        <taxon>Saprolegniomycetes</taxon>
        <taxon>Saprolegniales</taxon>
        <taxon>Verrucalvaceae</taxon>
        <taxon>Aphanomyces</taxon>
    </lineage>
</organism>
<dbReference type="InterPro" id="IPR027417">
    <property type="entry name" value="P-loop_NTPase"/>
</dbReference>
<dbReference type="PROSITE" id="PS50067">
    <property type="entry name" value="KINESIN_MOTOR_2"/>
    <property type="match status" value="1"/>
</dbReference>
<dbReference type="STRING" id="157072.A0A024TV24"/>
<evidence type="ECO:0000256" key="4">
    <source>
        <dbReference type="SAM" id="Coils"/>
    </source>
</evidence>
<evidence type="ECO:0000256" key="3">
    <source>
        <dbReference type="PROSITE-ProRule" id="PRU00283"/>
    </source>
</evidence>
<dbReference type="Gene3D" id="6.10.250.1080">
    <property type="match status" value="1"/>
</dbReference>
<dbReference type="InterPro" id="IPR027640">
    <property type="entry name" value="Kinesin-like_fam"/>
</dbReference>
<dbReference type="GeneID" id="20086222"/>
<dbReference type="OrthoDB" id="3176171at2759"/>
<feature type="region of interest" description="Disordered" evidence="5">
    <location>
        <begin position="965"/>
        <end position="1036"/>
    </location>
</feature>
<accession>A0A024TV24</accession>
<feature type="coiled-coil region" evidence="4">
    <location>
        <begin position="209"/>
        <end position="331"/>
    </location>
</feature>
<dbReference type="SUPFAM" id="SSF52540">
    <property type="entry name" value="P-loop containing nucleoside triphosphate hydrolases"/>
    <property type="match status" value="1"/>
</dbReference>
<dbReference type="RefSeq" id="XP_008873386.1">
    <property type="nucleotide sequence ID" value="XM_008875164.1"/>
</dbReference>